<organism evidence="6 7">
    <name type="scientific">Candidatus Roizmanbacteria bacterium RIFCSPHIGHO2_01_FULL_39_8</name>
    <dbReference type="NCBI Taxonomy" id="1802033"/>
    <lineage>
        <taxon>Bacteria</taxon>
        <taxon>Candidatus Roizmaniibacteriota</taxon>
    </lineage>
</organism>
<dbReference type="Proteomes" id="UP000177026">
    <property type="component" value="Unassembled WGS sequence"/>
</dbReference>
<accession>A0A1F7GIM6</accession>
<protein>
    <recommendedName>
        <fullName evidence="8">Cobalt ABC transporter permease</fullName>
    </recommendedName>
</protein>
<feature type="transmembrane region" description="Helical" evidence="5">
    <location>
        <begin position="103"/>
        <end position="125"/>
    </location>
</feature>
<evidence type="ECO:0000256" key="5">
    <source>
        <dbReference type="SAM" id="Phobius"/>
    </source>
</evidence>
<evidence type="ECO:0008006" key="8">
    <source>
        <dbReference type="Google" id="ProtNLM"/>
    </source>
</evidence>
<feature type="transmembrane region" description="Helical" evidence="5">
    <location>
        <begin position="76"/>
        <end position="97"/>
    </location>
</feature>
<proteinExistence type="predicted"/>
<dbReference type="AlphaFoldDB" id="A0A1F7GIM6"/>
<keyword evidence="2 5" id="KW-0812">Transmembrane</keyword>
<sequence length="180" mass="20425">MKKLISLIIFSFVILNLKDSFLLSAIFLLLLAALKIVPSQRPVGKRLKILLPAGFFIILLQLFFHQSHDMMTRFMFGYTVFIRLLIVSLSVLFFMSVTSASEIIAAFAFLPKKIQLALTMTFYFIPTILEESDKISMIQKSRGLRSGLSSISSVVIPLLHRVFQRAETLSLTIVSRGYEE</sequence>
<feature type="transmembrane region" description="Helical" evidence="5">
    <location>
        <begin position="46"/>
        <end position="64"/>
    </location>
</feature>
<evidence type="ECO:0000313" key="6">
    <source>
        <dbReference type="EMBL" id="OGK18807.1"/>
    </source>
</evidence>
<reference evidence="6 7" key="1">
    <citation type="journal article" date="2016" name="Nat. Commun.">
        <title>Thousands of microbial genomes shed light on interconnected biogeochemical processes in an aquifer system.</title>
        <authorList>
            <person name="Anantharaman K."/>
            <person name="Brown C.T."/>
            <person name="Hug L.A."/>
            <person name="Sharon I."/>
            <person name="Castelle C.J."/>
            <person name="Probst A.J."/>
            <person name="Thomas B.C."/>
            <person name="Singh A."/>
            <person name="Wilkins M.J."/>
            <person name="Karaoz U."/>
            <person name="Brodie E.L."/>
            <person name="Williams K.H."/>
            <person name="Hubbard S.S."/>
            <person name="Banfield J.F."/>
        </authorList>
    </citation>
    <scope>NUCLEOTIDE SEQUENCE [LARGE SCALE GENOMIC DNA]</scope>
</reference>
<keyword evidence="3 5" id="KW-1133">Transmembrane helix</keyword>
<evidence type="ECO:0000256" key="4">
    <source>
        <dbReference type="ARBA" id="ARBA00023136"/>
    </source>
</evidence>
<name>A0A1F7GIM6_9BACT</name>
<evidence type="ECO:0000256" key="3">
    <source>
        <dbReference type="ARBA" id="ARBA00022989"/>
    </source>
</evidence>
<feature type="transmembrane region" description="Helical" evidence="5">
    <location>
        <begin position="7"/>
        <end position="34"/>
    </location>
</feature>
<dbReference type="CDD" id="cd16914">
    <property type="entry name" value="EcfT"/>
    <property type="match status" value="1"/>
</dbReference>
<dbReference type="InterPro" id="IPR003339">
    <property type="entry name" value="ABC/ECF_trnsptr_transmembrane"/>
</dbReference>
<evidence type="ECO:0000256" key="1">
    <source>
        <dbReference type="ARBA" id="ARBA00004141"/>
    </source>
</evidence>
<comment type="caution">
    <text evidence="6">The sequence shown here is derived from an EMBL/GenBank/DDBJ whole genome shotgun (WGS) entry which is preliminary data.</text>
</comment>
<dbReference type="Pfam" id="PF02361">
    <property type="entry name" value="CbiQ"/>
    <property type="match status" value="1"/>
</dbReference>
<keyword evidence="4 5" id="KW-0472">Membrane</keyword>
<gene>
    <name evidence="6" type="ORF">A2866_02510</name>
</gene>
<comment type="subcellular location">
    <subcellularLocation>
        <location evidence="1">Membrane</location>
        <topology evidence="1">Multi-pass membrane protein</topology>
    </subcellularLocation>
</comment>
<evidence type="ECO:0000313" key="7">
    <source>
        <dbReference type="Proteomes" id="UP000177026"/>
    </source>
</evidence>
<dbReference type="GO" id="GO:0005886">
    <property type="term" value="C:plasma membrane"/>
    <property type="evidence" value="ECO:0007669"/>
    <property type="project" value="UniProtKB-ARBA"/>
</dbReference>
<dbReference type="EMBL" id="MFZI01000063">
    <property type="protein sequence ID" value="OGK18807.1"/>
    <property type="molecule type" value="Genomic_DNA"/>
</dbReference>
<evidence type="ECO:0000256" key="2">
    <source>
        <dbReference type="ARBA" id="ARBA00022692"/>
    </source>
</evidence>